<name>A0A2A7SAF3_BURGA</name>
<gene>
    <name evidence="1" type="ORF">CRM94_16115</name>
</gene>
<sequence length="283" mass="31418">MTASIFAIIQEHRLSITLSYASSHNDASDVGPLIARGYMSVTYLEGAALFAKKAYEIETRPEIQDPERGMGLVERPEHHAYTSAAILMSALTIEAFINELFADCALTEGDNLFGLDAARAKKLGEVWKERSTKRVPKLRTRRGKKKDKIDLTPLGAVEKYGAALKILLGKGLDSKSETVKDARTLVELRNTLAHYKLVYRQFPDSDTRVEKIDPDEEPHVQAPGLDRADAAPDSFVEDTALKHSVAEWSVKTALAFILNFKEALHVNAQFPGAWPTEALLRTR</sequence>
<protein>
    <submittedName>
        <fullName evidence="1">Uncharacterized protein</fullName>
    </submittedName>
</protein>
<evidence type="ECO:0000313" key="2">
    <source>
        <dbReference type="Proteomes" id="UP000220629"/>
    </source>
</evidence>
<proteinExistence type="predicted"/>
<accession>A0A2A7SAF3</accession>
<comment type="caution">
    <text evidence="1">The sequence shown here is derived from an EMBL/GenBank/DDBJ whole genome shotgun (WGS) entry which is preliminary data.</text>
</comment>
<evidence type="ECO:0000313" key="1">
    <source>
        <dbReference type="EMBL" id="PEH40536.1"/>
    </source>
</evidence>
<reference evidence="2" key="1">
    <citation type="submission" date="2017-09" db="EMBL/GenBank/DDBJ databases">
        <title>FDA dAtabase for Regulatory Grade micrObial Sequences (FDA-ARGOS): Supporting development and validation of Infectious Disease Dx tests.</title>
        <authorList>
            <person name="Minogue T."/>
            <person name="Wolcott M."/>
            <person name="Wasieloski L."/>
            <person name="Aguilar W."/>
            <person name="Moore D."/>
            <person name="Tallon L."/>
            <person name="Sadzewicz L."/>
            <person name="Ott S."/>
            <person name="Zhao X."/>
            <person name="Nagaraj S."/>
            <person name="Vavikolanu K."/>
            <person name="Aluvathingal J."/>
            <person name="Nadendla S."/>
            <person name="Sichtig H."/>
        </authorList>
    </citation>
    <scope>NUCLEOTIDE SEQUENCE [LARGE SCALE GENOMIC DNA]</scope>
    <source>
        <strain evidence="2">FDAARGOS_390</strain>
    </source>
</reference>
<organism evidence="1 2">
    <name type="scientific">Burkholderia gladioli</name>
    <name type="common">Pseudomonas marginata</name>
    <name type="synonym">Phytomonas marginata</name>
    <dbReference type="NCBI Taxonomy" id="28095"/>
    <lineage>
        <taxon>Bacteria</taxon>
        <taxon>Pseudomonadati</taxon>
        <taxon>Pseudomonadota</taxon>
        <taxon>Betaproteobacteria</taxon>
        <taxon>Burkholderiales</taxon>
        <taxon>Burkholderiaceae</taxon>
        <taxon>Burkholderia</taxon>
    </lineage>
</organism>
<dbReference type="EMBL" id="PDDY01000002">
    <property type="protein sequence ID" value="PEH40536.1"/>
    <property type="molecule type" value="Genomic_DNA"/>
</dbReference>
<dbReference type="Proteomes" id="UP000220629">
    <property type="component" value="Unassembled WGS sequence"/>
</dbReference>
<dbReference type="AlphaFoldDB" id="A0A2A7SAF3"/>